<reference evidence="2" key="2">
    <citation type="journal article" date="2014" name="ISME J.">
        <title>Microbial stratification in low pH oxic and suboxic macroscopic growths along an acid mine drainage.</title>
        <authorList>
            <person name="Mendez-Garcia C."/>
            <person name="Mesa V."/>
            <person name="Sprenger R.R."/>
            <person name="Richter M."/>
            <person name="Diez M.S."/>
            <person name="Solano J."/>
            <person name="Bargiela R."/>
            <person name="Golyshina O.V."/>
            <person name="Manteca A."/>
            <person name="Ramos J.L."/>
            <person name="Gallego J.R."/>
            <person name="Llorente I."/>
            <person name="Martins Dos Santos V.A."/>
            <person name="Jensen O.N."/>
            <person name="Pelaez A.I."/>
            <person name="Sanchez J."/>
            <person name="Ferrer M."/>
        </authorList>
    </citation>
    <scope>NUCLEOTIDE SEQUENCE</scope>
</reference>
<dbReference type="AlphaFoldDB" id="T0Z4D0"/>
<dbReference type="EMBL" id="AUZZ01007332">
    <property type="protein sequence ID" value="EQD42826.1"/>
    <property type="molecule type" value="Genomic_DNA"/>
</dbReference>
<reference evidence="2" key="1">
    <citation type="submission" date="2013-08" db="EMBL/GenBank/DDBJ databases">
        <authorList>
            <person name="Mendez C."/>
            <person name="Richter M."/>
            <person name="Ferrer M."/>
            <person name="Sanchez J."/>
        </authorList>
    </citation>
    <scope>NUCLEOTIDE SEQUENCE</scope>
</reference>
<sequence length="127" mass="14376">MAKDKDQEIFVEPEFVVKDFLQSEKERAKSTIVVFLLAAGLGLFSGYLFMIGIWYVGLLLMFILLLGFKRLVEALHLKMPQRSSQVFILIMVFILTWILFWTVSLNPPVSSVGGPQVTGLQLYDSST</sequence>
<organism evidence="2">
    <name type="scientific">mine drainage metagenome</name>
    <dbReference type="NCBI Taxonomy" id="410659"/>
    <lineage>
        <taxon>unclassified sequences</taxon>
        <taxon>metagenomes</taxon>
        <taxon>ecological metagenomes</taxon>
    </lineage>
</organism>
<proteinExistence type="predicted"/>
<feature type="transmembrane region" description="Helical" evidence="1">
    <location>
        <begin position="84"/>
        <end position="103"/>
    </location>
</feature>
<gene>
    <name evidence="2" type="ORF">B2A_10162</name>
</gene>
<protein>
    <submittedName>
        <fullName evidence="2">Uncharacterized protein</fullName>
    </submittedName>
</protein>
<accession>T0Z4D0</accession>
<evidence type="ECO:0000256" key="1">
    <source>
        <dbReference type="SAM" id="Phobius"/>
    </source>
</evidence>
<keyword evidence="1" id="KW-1133">Transmembrane helix</keyword>
<evidence type="ECO:0000313" key="2">
    <source>
        <dbReference type="EMBL" id="EQD42826.1"/>
    </source>
</evidence>
<comment type="caution">
    <text evidence="2">The sequence shown here is derived from an EMBL/GenBank/DDBJ whole genome shotgun (WGS) entry which is preliminary data.</text>
</comment>
<keyword evidence="1" id="KW-0812">Transmembrane</keyword>
<feature type="non-terminal residue" evidence="2">
    <location>
        <position position="127"/>
    </location>
</feature>
<keyword evidence="1" id="KW-0472">Membrane</keyword>
<name>T0Z4D0_9ZZZZ</name>
<feature type="transmembrane region" description="Helical" evidence="1">
    <location>
        <begin position="53"/>
        <end position="72"/>
    </location>
</feature>